<evidence type="ECO:0000313" key="10">
    <source>
        <dbReference type="Proteomes" id="UP001151760"/>
    </source>
</evidence>
<dbReference type="Pfam" id="PF00078">
    <property type="entry name" value="RVT_1"/>
    <property type="match status" value="1"/>
</dbReference>
<dbReference type="SUPFAM" id="SSF50630">
    <property type="entry name" value="Acid proteases"/>
    <property type="match status" value="1"/>
</dbReference>
<proteinExistence type="predicted"/>
<dbReference type="EC" id="2.7.7.49" evidence="1"/>
<dbReference type="Gene3D" id="3.10.10.10">
    <property type="entry name" value="HIV Type 1 Reverse Transcriptase, subunit A, domain 1"/>
    <property type="match status" value="1"/>
</dbReference>
<evidence type="ECO:0000256" key="5">
    <source>
        <dbReference type="ARBA" id="ARBA00022759"/>
    </source>
</evidence>
<organism evidence="9 10">
    <name type="scientific">Tanacetum coccineum</name>
    <dbReference type="NCBI Taxonomy" id="301880"/>
    <lineage>
        <taxon>Eukaryota</taxon>
        <taxon>Viridiplantae</taxon>
        <taxon>Streptophyta</taxon>
        <taxon>Embryophyta</taxon>
        <taxon>Tracheophyta</taxon>
        <taxon>Spermatophyta</taxon>
        <taxon>Magnoliopsida</taxon>
        <taxon>eudicotyledons</taxon>
        <taxon>Gunneridae</taxon>
        <taxon>Pentapetalae</taxon>
        <taxon>asterids</taxon>
        <taxon>campanulids</taxon>
        <taxon>Asterales</taxon>
        <taxon>Asteraceae</taxon>
        <taxon>Asteroideae</taxon>
        <taxon>Anthemideae</taxon>
        <taxon>Anthemidinae</taxon>
        <taxon>Tanacetum</taxon>
    </lineage>
</organism>
<evidence type="ECO:0000256" key="2">
    <source>
        <dbReference type="ARBA" id="ARBA00022679"/>
    </source>
</evidence>
<comment type="caution">
    <text evidence="9">The sequence shown here is derived from an EMBL/GenBank/DDBJ whole genome shotgun (WGS) entry which is preliminary data.</text>
</comment>
<dbReference type="Proteomes" id="UP001151760">
    <property type="component" value="Unassembled WGS sequence"/>
</dbReference>
<dbReference type="CDD" id="cd01647">
    <property type="entry name" value="RT_LTR"/>
    <property type="match status" value="1"/>
</dbReference>
<keyword evidence="2" id="KW-0808">Transferase</keyword>
<sequence length="583" mass="67094">MFFLNDHFVTVLFDSGADFSFISIEFAPILNVKPSIVNPGYVIEVADGKKVEVDRVIRDCKLELGSSLFSINLIPLGHGSFDVIVGMDWLCQHKAVIVCHEKVVEILVEDGRILRVHGERAVGITKALKSAKEDELKLNDIYVVREFEDVFPEDLSGLPPQRQVEFRIDLVPGATPIAKSPYRLAPSEMQELFEQLQELQDKGLIRPSHSPWGALVLFVKKKDGSLCMCIDYRELNKLTVKNRYPLLRIDSLIDQLQGSRFFSKIELRSGYHQLCMHEDDIPKTAFRTRYRHFKFTVMSFGLTNAPAVFMDLMNRVCKPYLDKFVIVFIDDILIYSKTKEDHEVHLGLVLELLRKEKLYAKFSKCEFWLQEVHFLGHVVNQNGIHVDPSKIEAVKNWKTPTTPSEIRSFLGLAGYYRRFIANFSKIAKPLTSLTQKNQKYVWGVEQEEAFQTLKNNLCDAPILTLPDGVEDFVVYCDASNQGLGCVLMQRGKVIAYASRQLKTHEKNYTTHDLELGAVVFALKTWRHYLYGTKSVIYTDHKSLQHIFYQKELNIRQRRRIELFSDYECEIRYHPGKANVVADA</sequence>
<dbReference type="Gene3D" id="2.40.70.10">
    <property type="entry name" value="Acid Proteases"/>
    <property type="match status" value="1"/>
</dbReference>
<dbReference type="Gene3D" id="3.30.70.270">
    <property type="match status" value="2"/>
</dbReference>
<feature type="domain" description="Reverse transcriptase" evidence="8">
    <location>
        <begin position="200"/>
        <end position="379"/>
    </location>
</feature>
<dbReference type="CDD" id="cd09274">
    <property type="entry name" value="RNase_HI_RT_Ty3"/>
    <property type="match status" value="1"/>
</dbReference>
<evidence type="ECO:0000256" key="6">
    <source>
        <dbReference type="ARBA" id="ARBA00022801"/>
    </source>
</evidence>
<dbReference type="InterPro" id="IPR050951">
    <property type="entry name" value="Retrovirus_Pol_polyprotein"/>
</dbReference>
<protein>
    <recommendedName>
        <fullName evidence="1">RNA-directed DNA polymerase</fullName>
        <ecNumber evidence="1">2.7.7.49</ecNumber>
    </recommendedName>
</protein>
<reference evidence="9" key="2">
    <citation type="submission" date="2022-01" db="EMBL/GenBank/DDBJ databases">
        <authorList>
            <person name="Yamashiro T."/>
            <person name="Shiraishi A."/>
            <person name="Satake H."/>
            <person name="Nakayama K."/>
        </authorList>
    </citation>
    <scope>NUCLEOTIDE SEQUENCE</scope>
</reference>
<evidence type="ECO:0000256" key="4">
    <source>
        <dbReference type="ARBA" id="ARBA00022722"/>
    </source>
</evidence>
<keyword evidence="3" id="KW-0548">Nucleotidyltransferase</keyword>
<evidence type="ECO:0000313" key="9">
    <source>
        <dbReference type="EMBL" id="GJS58624.1"/>
    </source>
</evidence>
<name>A0ABQ4X0D6_9ASTR</name>
<dbReference type="Pfam" id="PF17917">
    <property type="entry name" value="RT_RNaseH"/>
    <property type="match status" value="1"/>
</dbReference>
<dbReference type="EMBL" id="BQNB010009093">
    <property type="protein sequence ID" value="GJS58624.1"/>
    <property type="molecule type" value="Genomic_DNA"/>
</dbReference>
<evidence type="ECO:0000256" key="3">
    <source>
        <dbReference type="ARBA" id="ARBA00022695"/>
    </source>
</evidence>
<keyword evidence="6" id="KW-0378">Hydrolase</keyword>
<dbReference type="SUPFAM" id="SSF56672">
    <property type="entry name" value="DNA/RNA polymerases"/>
    <property type="match status" value="1"/>
</dbReference>
<keyword evidence="5" id="KW-0255">Endonuclease</keyword>
<dbReference type="Pfam" id="PF08284">
    <property type="entry name" value="RVP_2"/>
    <property type="match status" value="1"/>
</dbReference>
<keyword evidence="4" id="KW-0540">Nuclease</keyword>
<keyword evidence="10" id="KW-1185">Reference proteome</keyword>
<dbReference type="InterPro" id="IPR043502">
    <property type="entry name" value="DNA/RNA_pol_sf"/>
</dbReference>
<dbReference type="PROSITE" id="PS50878">
    <property type="entry name" value="RT_POL"/>
    <property type="match status" value="1"/>
</dbReference>
<dbReference type="InterPro" id="IPR021109">
    <property type="entry name" value="Peptidase_aspartic_dom_sf"/>
</dbReference>
<dbReference type="PANTHER" id="PTHR37984:SF5">
    <property type="entry name" value="PROTEIN NYNRIN-LIKE"/>
    <property type="match status" value="1"/>
</dbReference>
<dbReference type="InterPro" id="IPR000477">
    <property type="entry name" value="RT_dom"/>
</dbReference>
<evidence type="ECO:0000259" key="8">
    <source>
        <dbReference type="PROSITE" id="PS50878"/>
    </source>
</evidence>
<gene>
    <name evidence="9" type="ORF">Tco_0653408</name>
</gene>
<evidence type="ECO:0000256" key="1">
    <source>
        <dbReference type="ARBA" id="ARBA00012493"/>
    </source>
</evidence>
<dbReference type="CDD" id="cd00303">
    <property type="entry name" value="retropepsin_like"/>
    <property type="match status" value="1"/>
</dbReference>
<evidence type="ECO:0000256" key="7">
    <source>
        <dbReference type="ARBA" id="ARBA00022918"/>
    </source>
</evidence>
<dbReference type="InterPro" id="IPR041373">
    <property type="entry name" value="RT_RNaseH"/>
</dbReference>
<dbReference type="PANTHER" id="PTHR37984">
    <property type="entry name" value="PROTEIN CBG26694"/>
    <property type="match status" value="1"/>
</dbReference>
<dbReference type="InterPro" id="IPR043128">
    <property type="entry name" value="Rev_trsase/Diguanyl_cyclase"/>
</dbReference>
<accession>A0ABQ4X0D6</accession>
<reference evidence="9" key="1">
    <citation type="journal article" date="2022" name="Int. J. Mol. Sci.">
        <title>Draft Genome of Tanacetum Coccineum: Genomic Comparison of Closely Related Tanacetum-Family Plants.</title>
        <authorList>
            <person name="Yamashiro T."/>
            <person name="Shiraishi A."/>
            <person name="Nakayama K."/>
            <person name="Satake H."/>
        </authorList>
    </citation>
    <scope>NUCLEOTIDE SEQUENCE</scope>
</reference>
<keyword evidence="7" id="KW-0695">RNA-directed DNA polymerase</keyword>